<evidence type="ECO:0000256" key="2">
    <source>
        <dbReference type="SAM" id="SignalP"/>
    </source>
</evidence>
<proteinExistence type="predicted"/>
<sequence>MAASTIFTTTLSVSLLLLFLTIPTSFADLSDMGKSISEYDMNLLEFPLNLEFLQAEFFLWGALGQGLDHVASNLTMGGPAPVGARKANLDAFTADIITQFAYQEVGHIRALKKHVEGFPRPLMDLSPSCFSNLMDKAFGHSLQPSFNPYANSVNFLLASYLLPYIALTGYEGLNPHLQSSTSRRLCGGLLGVQSAQDAVIRALLYQQASSNVEPYGVSVAEFTSKISGLRNELGHTGNKDQGIVAPSSATSEEGKNHVGNLLAENSNSICYQRAPKEILRIMYGKGTASVAGGFFPNGANGQIAKSYLHSSAF</sequence>
<keyword evidence="2" id="KW-0732">Signal</keyword>
<protein>
    <submittedName>
        <fullName evidence="3">Desiccation-related protein PCC13-62-like protein</fullName>
    </submittedName>
</protein>
<keyword evidence="4" id="KW-1185">Reference proteome</keyword>
<gene>
    <name evidence="3" type="ORF">CKAN_01752700</name>
</gene>
<accession>A0A3S3QRJ4</accession>
<dbReference type="OrthoDB" id="1001765at2759"/>
<dbReference type="PANTHER" id="PTHR31694">
    <property type="entry name" value="DESICCATION-LIKE PROTEIN"/>
    <property type="match status" value="1"/>
</dbReference>
<feature type="region of interest" description="Disordered" evidence="1">
    <location>
        <begin position="233"/>
        <end position="254"/>
    </location>
</feature>
<name>A0A3S3QRJ4_9MAGN</name>
<reference evidence="3 4" key="1">
    <citation type="journal article" date="2019" name="Nat. Plants">
        <title>Stout camphor tree genome fills gaps in understanding of flowering plant genome evolution.</title>
        <authorList>
            <person name="Chaw S.M."/>
            <person name="Liu Y.C."/>
            <person name="Wu Y.W."/>
            <person name="Wang H.Y."/>
            <person name="Lin C.I."/>
            <person name="Wu C.S."/>
            <person name="Ke H.M."/>
            <person name="Chang L.Y."/>
            <person name="Hsu C.Y."/>
            <person name="Yang H.T."/>
            <person name="Sudianto E."/>
            <person name="Hsu M.H."/>
            <person name="Wu K.P."/>
            <person name="Wang L.N."/>
            <person name="Leebens-Mack J.H."/>
            <person name="Tsai I.J."/>
        </authorList>
    </citation>
    <scope>NUCLEOTIDE SEQUENCE [LARGE SCALE GENOMIC DNA]</scope>
    <source>
        <strain evidence="4">cv. Chaw 1501</strain>
        <tissue evidence="3">Young leaves</tissue>
    </source>
</reference>
<evidence type="ECO:0000256" key="1">
    <source>
        <dbReference type="SAM" id="MobiDB-lite"/>
    </source>
</evidence>
<evidence type="ECO:0000313" key="3">
    <source>
        <dbReference type="EMBL" id="RWR88513.1"/>
    </source>
</evidence>
<organism evidence="3 4">
    <name type="scientific">Cinnamomum micranthum f. kanehirae</name>
    <dbReference type="NCBI Taxonomy" id="337451"/>
    <lineage>
        <taxon>Eukaryota</taxon>
        <taxon>Viridiplantae</taxon>
        <taxon>Streptophyta</taxon>
        <taxon>Embryophyta</taxon>
        <taxon>Tracheophyta</taxon>
        <taxon>Spermatophyta</taxon>
        <taxon>Magnoliopsida</taxon>
        <taxon>Magnoliidae</taxon>
        <taxon>Laurales</taxon>
        <taxon>Lauraceae</taxon>
        <taxon>Cinnamomum</taxon>
    </lineage>
</organism>
<dbReference type="Proteomes" id="UP000283530">
    <property type="component" value="Unassembled WGS sequence"/>
</dbReference>
<dbReference type="EMBL" id="QPKB01000007">
    <property type="protein sequence ID" value="RWR88513.1"/>
    <property type="molecule type" value="Genomic_DNA"/>
</dbReference>
<dbReference type="InterPro" id="IPR052965">
    <property type="entry name" value="Pigment-catalase-like"/>
</dbReference>
<dbReference type="AlphaFoldDB" id="A0A3S3QRJ4"/>
<dbReference type="Pfam" id="PF13668">
    <property type="entry name" value="Ferritin_2"/>
    <property type="match status" value="1"/>
</dbReference>
<comment type="caution">
    <text evidence="3">The sequence shown here is derived from an EMBL/GenBank/DDBJ whole genome shotgun (WGS) entry which is preliminary data.</text>
</comment>
<feature type="chain" id="PRO_5018655670" evidence="2">
    <location>
        <begin position="28"/>
        <end position="313"/>
    </location>
</feature>
<feature type="signal peptide" evidence="2">
    <location>
        <begin position="1"/>
        <end position="27"/>
    </location>
</feature>
<dbReference type="PANTHER" id="PTHR31694:SF26">
    <property type="entry name" value="OS05G0151100 PROTEIN"/>
    <property type="match status" value="1"/>
</dbReference>
<evidence type="ECO:0000313" key="4">
    <source>
        <dbReference type="Proteomes" id="UP000283530"/>
    </source>
</evidence>